<keyword evidence="9" id="KW-1185">Reference proteome</keyword>
<dbReference type="GO" id="GO:0032050">
    <property type="term" value="F:clathrin heavy chain binding"/>
    <property type="evidence" value="ECO:0007669"/>
    <property type="project" value="TreeGrafter"/>
</dbReference>
<dbReference type="GO" id="GO:0016020">
    <property type="term" value="C:membrane"/>
    <property type="evidence" value="ECO:0007669"/>
    <property type="project" value="UniProtKB-SubCell"/>
</dbReference>
<feature type="transmembrane region" description="Helical" evidence="6">
    <location>
        <begin position="52"/>
        <end position="77"/>
    </location>
</feature>
<proteinExistence type="predicted"/>
<dbReference type="Ensembl" id="ENSTMTT00000025937.1">
    <property type="protein sequence ID" value="ENSTMTP00000025050.1"/>
    <property type="gene ID" value="ENSTMTG00000018240.1"/>
</dbReference>
<keyword evidence="2 6" id="KW-0812">Transmembrane</keyword>
<evidence type="ECO:0000256" key="6">
    <source>
        <dbReference type="SAM" id="Phobius"/>
    </source>
</evidence>
<evidence type="ECO:0000256" key="2">
    <source>
        <dbReference type="ARBA" id="ARBA00022692"/>
    </source>
</evidence>
<evidence type="ECO:0000313" key="9">
    <source>
        <dbReference type="Proteomes" id="UP000472274"/>
    </source>
</evidence>
<name>A0A674JUK1_9SAUR</name>
<sequence length="192" mass="21458">MIKEKNPESYLSAGEIPLPKLYVSMALLFFLSGTVWIHILRKCRNDVFKIHWLMAALPFTKSLSSMFCAVNILYLFLPYGGSGTSGKQGKVYQGNGSLLKDLLLFITIILIGTGWVLANVAYIILESTEEDAIFSGQEALIRLCHDNMGSREQSSISCFYLQLLDEMATFVFFVLTGYKFCPASGNPYLHLS</sequence>
<keyword evidence="5 6" id="KW-0472">Membrane</keyword>
<organism evidence="8 9">
    <name type="scientific">Terrapene triunguis</name>
    <name type="common">Three-toed box turtle</name>
    <dbReference type="NCBI Taxonomy" id="2587831"/>
    <lineage>
        <taxon>Eukaryota</taxon>
        <taxon>Metazoa</taxon>
        <taxon>Chordata</taxon>
        <taxon>Craniata</taxon>
        <taxon>Vertebrata</taxon>
        <taxon>Euteleostomi</taxon>
        <taxon>Archelosauria</taxon>
        <taxon>Testudinata</taxon>
        <taxon>Testudines</taxon>
        <taxon>Cryptodira</taxon>
        <taxon>Durocryptodira</taxon>
        <taxon>Testudinoidea</taxon>
        <taxon>Emydidae</taxon>
        <taxon>Terrapene</taxon>
    </lineage>
</organism>
<dbReference type="Pfam" id="PF06814">
    <property type="entry name" value="GOST_TM"/>
    <property type="match status" value="1"/>
</dbReference>
<feature type="transmembrane region" description="Helical" evidence="6">
    <location>
        <begin position="102"/>
        <end position="125"/>
    </location>
</feature>
<dbReference type="GO" id="GO:0005794">
    <property type="term" value="C:Golgi apparatus"/>
    <property type="evidence" value="ECO:0007669"/>
    <property type="project" value="TreeGrafter"/>
</dbReference>
<dbReference type="GO" id="GO:0072583">
    <property type="term" value="P:clathrin-dependent endocytosis"/>
    <property type="evidence" value="ECO:0007669"/>
    <property type="project" value="TreeGrafter"/>
</dbReference>
<protein>
    <recommendedName>
        <fullName evidence="7">GOST seven transmembrane domain-containing protein</fullName>
    </recommendedName>
</protein>
<evidence type="ECO:0000256" key="5">
    <source>
        <dbReference type="ARBA" id="ARBA00023136"/>
    </source>
</evidence>
<dbReference type="PANTHER" id="PTHR21229">
    <property type="entry name" value="LUNG SEVEN TRANSMEMBRANE RECEPTOR"/>
    <property type="match status" value="1"/>
</dbReference>
<dbReference type="AlphaFoldDB" id="A0A674JUK1"/>
<evidence type="ECO:0000259" key="7">
    <source>
        <dbReference type="Pfam" id="PF06814"/>
    </source>
</evidence>
<keyword evidence="4 6" id="KW-1133">Transmembrane helix</keyword>
<dbReference type="GO" id="GO:0030136">
    <property type="term" value="C:clathrin-coated vesicle"/>
    <property type="evidence" value="ECO:0007669"/>
    <property type="project" value="TreeGrafter"/>
</dbReference>
<feature type="transmembrane region" description="Helical" evidence="6">
    <location>
        <begin position="20"/>
        <end position="40"/>
    </location>
</feature>
<evidence type="ECO:0000256" key="1">
    <source>
        <dbReference type="ARBA" id="ARBA00004141"/>
    </source>
</evidence>
<evidence type="ECO:0000256" key="4">
    <source>
        <dbReference type="ARBA" id="ARBA00022989"/>
    </source>
</evidence>
<reference evidence="8" key="1">
    <citation type="submission" date="2025-08" db="UniProtKB">
        <authorList>
            <consortium name="Ensembl"/>
        </authorList>
    </citation>
    <scope>IDENTIFICATION</scope>
</reference>
<feature type="domain" description="GOST seven transmembrane" evidence="7">
    <location>
        <begin position="17"/>
        <end position="117"/>
    </location>
</feature>
<keyword evidence="3" id="KW-0732">Signal</keyword>
<dbReference type="InterPro" id="IPR053937">
    <property type="entry name" value="GOST_TM"/>
</dbReference>
<reference evidence="8" key="2">
    <citation type="submission" date="2025-09" db="UniProtKB">
        <authorList>
            <consortium name="Ensembl"/>
        </authorList>
    </citation>
    <scope>IDENTIFICATION</scope>
</reference>
<evidence type="ECO:0000256" key="3">
    <source>
        <dbReference type="ARBA" id="ARBA00022729"/>
    </source>
</evidence>
<comment type="subcellular location">
    <subcellularLocation>
        <location evidence="1">Membrane</location>
        <topology evidence="1">Multi-pass membrane protein</topology>
    </subcellularLocation>
</comment>
<dbReference type="GeneTree" id="ENSGT00940000160451"/>
<dbReference type="Proteomes" id="UP000472274">
    <property type="component" value="Unplaced"/>
</dbReference>
<evidence type="ECO:0000313" key="8">
    <source>
        <dbReference type="Ensembl" id="ENSTMTP00000025050.1"/>
    </source>
</evidence>
<accession>A0A674JUK1</accession>
<dbReference type="PANTHER" id="PTHR21229:SF12">
    <property type="entry name" value="PROTEIN GPR107"/>
    <property type="match status" value="1"/>
</dbReference>
<dbReference type="InParanoid" id="A0A674JUK1"/>
<dbReference type="InterPro" id="IPR009637">
    <property type="entry name" value="GPR107/GPR108-like"/>
</dbReference>